<dbReference type="PANTHER" id="PTHR24305:SF166">
    <property type="entry name" value="CYTOCHROME P450 12A4, MITOCHONDRIAL-RELATED"/>
    <property type="match status" value="1"/>
</dbReference>
<evidence type="ECO:0000256" key="5">
    <source>
        <dbReference type="ARBA" id="ARBA00023004"/>
    </source>
</evidence>
<dbReference type="EMBL" id="BAAFSV010000003">
    <property type="protein sequence ID" value="GAB1315978.1"/>
    <property type="molecule type" value="Genomic_DNA"/>
</dbReference>
<keyword evidence="6 7" id="KW-0503">Monooxygenase</keyword>
<keyword evidence="4 7" id="KW-0479">Metal-binding</keyword>
<keyword evidence="8" id="KW-0812">Transmembrane</keyword>
<keyword evidence="7" id="KW-0560">Oxidoreductase</keyword>
<dbReference type="CDD" id="cd11059">
    <property type="entry name" value="CYP_fungal"/>
    <property type="match status" value="1"/>
</dbReference>
<dbReference type="PRINTS" id="PR00465">
    <property type="entry name" value="EP450IV"/>
</dbReference>
<evidence type="ECO:0000256" key="3">
    <source>
        <dbReference type="ARBA" id="ARBA00022617"/>
    </source>
</evidence>
<dbReference type="InterPro" id="IPR036396">
    <property type="entry name" value="Cyt_P450_sf"/>
</dbReference>
<dbReference type="InterPro" id="IPR017972">
    <property type="entry name" value="Cyt_P450_CS"/>
</dbReference>
<evidence type="ECO:0000256" key="8">
    <source>
        <dbReference type="SAM" id="Phobius"/>
    </source>
</evidence>
<evidence type="ECO:0000313" key="10">
    <source>
        <dbReference type="Proteomes" id="UP001628179"/>
    </source>
</evidence>
<dbReference type="InterPro" id="IPR001128">
    <property type="entry name" value="Cyt_P450"/>
</dbReference>
<evidence type="ECO:0000256" key="4">
    <source>
        <dbReference type="ARBA" id="ARBA00022723"/>
    </source>
</evidence>
<dbReference type="GeneID" id="98176931"/>
<keyword evidence="8" id="KW-0472">Membrane</keyword>
<dbReference type="PROSITE" id="PS00086">
    <property type="entry name" value="CYTOCHROME_P450"/>
    <property type="match status" value="1"/>
</dbReference>
<protein>
    <submittedName>
        <fullName evidence="9">Sterigmatocystin biosynthesis P450 monooxygenase-like protein</fullName>
    </submittedName>
</protein>
<dbReference type="InterPro" id="IPR050121">
    <property type="entry name" value="Cytochrome_P450_monoxygenase"/>
</dbReference>
<name>A0ABQ0GDY6_9PEZI</name>
<keyword evidence="10" id="KW-1185">Reference proteome</keyword>
<dbReference type="Proteomes" id="UP001628179">
    <property type="component" value="Unassembled WGS sequence"/>
</dbReference>
<dbReference type="SUPFAM" id="SSF48264">
    <property type="entry name" value="Cytochrome P450"/>
    <property type="match status" value="1"/>
</dbReference>
<comment type="caution">
    <text evidence="9">The sequence shown here is derived from an EMBL/GenBank/DDBJ whole genome shotgun (WGS) entry which is preliminary data.</text>
</comment>
<keyword evidence="3 7" id="KW-0349">Heme</keyword>
<gene>
    <name evidence="9" type="ORF">MFIFM68171_06188</name>
</gene>
<accession>A0ABQ0GDY6</accession>
<comment type="similarity">
    <text evidence="2 7">Belongs to the cytochrome P450 family.</text>
</comment>
<dbReference type="Gene3D" id="1.10.630.10">
    <property type="entry name" value="Cytochrome P450"/>
    <property type="match status" value="1"/>
</dbReference>
<evidence type="ECO:0000256" key="1">
    <source>
        <dbReference type="ARBA" id="ARBA00001971"/>
    </source>
</evidence>
<evidence type="ECO:0000256" key="2">
    <source>
        <dbReference type="ARBA" id="ARBA00010617"/>
    </source>
</evidence>
<sequence length="533" mass="59890">MASNNAWAGVVATAIVVLLTYRYIIHPALFSPLGQIPNAHWSAPFSRLWILGVRFAHRENRTLHAAHCRLGPVIRVGPCELSINDIDNVRIVYQGGFEKPTWYSVFDNYGVPCMFSSRPAAEHSARKRLISHVYSKSYIQSSQAASAQARAILYDRFLPILDESLAETQIPHGIDMYSVFMGATMDFIASYIFGLGKGTDFLSNKAYREHFLELYKARNDYGFYDQELPRLTKFCRKIGVPLCPKWVDAANSELGEWCQHLCDRMAEPVSDGRQPPAGSVDEPIVWNSLVGGLRNEEVKNGRASVLYRTALSKFKPSVASELLDHILAGQETAGLTLTYLSWRLSQSSELQRELRAELLSLSPNMQLRNDGMTAMPNLKQLDSLPLLHAVITETLRLHAPIPGPQPRETPGPGCQIGPYTVPGGVRVAALAYTLHRNEAVFPEPEKWDHTRWLPEADEDGRVKKNRQFWAFSSGGRMCIGSNFAMHEMKLIVAATYSNYTSYIVDDDGMANQSDGYTGRPENERLYLRFEKAW</sequence>
<comment type="cofactor">
    <cofactor evidence="1">
        <name>heme</name>
        <dbReference type="ChEBI" id="CHEBI:30413"/>
    </cofactor>
</comment>
<evidence type="ECO:0000256" key="7">
    <source>
        <dbReference type="RuleBase" id="RU000461"/>
    </source>
</evidence>
<proteinExistence type="inferred from homology"/>
<evidence type="ECO:0000313" key="9">
    <source>
        <dbReference type="EMBL" id="GAB1315978.1"/>
    </source>
</evidence>
<dbReference type="InterPro" id="IPR002403">
    <property type="entry name" value="Cyt_P450_E_grp-IV"/>
</dbReference>
<evidence type="ECO:0000256" key="6">
    <source>
        <dbReference type="ARBA" id="ARBA00023033"/>
    </source>
</evidence>
<dbReference type="PANTHER" id="PTHR24305">
    <property type="entry name" value="CYTOCHROME P450"/>
    <property type="match status" value="1"/>
</dbReference>
<organism evidence="9 10">
    <name type="scientific">Madurella fahalii</name>
    <dbReference type="NCBI Taxonomy" id="1157608"/>
    <lineage>
        <taxon>Eukaryota</taxon>
        <taxon>Fungi</taxon>
        <taxon>Dikarya</taxon>
        <taxon>Ascomycota</taxon>
        <taxon>Pezizomycotina</taxon>
        <taxon>Sordariomycetes</taxon>
        <taxon>Sordariomycetidae</taxon>
        <taxon>Sordariales</taxon>
        <taxon>Sordariales incertae sedis</taxon>
        <taxon>Madurella</taxon>
    </lineage>
</organism>
<reference evidence="9 10" key="1">
    <citation type="submission" date="2024-09" db="EMBL/GenBank/DDBJ databases">
        <title>Itraconazole resistance in Madurella fahalii resulting from another homologue of gene encoding cytochrome P450 14-alpha sterol demethylase (CYP51).</title>
        <authorList>
            <person name="Yoshioka I."/>
            <person name="Fahal A.H."/>
            <person name="Kaneko S."/>
            <person name="Yaguchi T."/>
        </authorList>
    </citation>
    <scope>NUCLEOTIDE SEQUENCE [LARGE SCALE GENOMIC DNA]</scope>
    <source>
        <strain evidence="9 10">IFM 68171</strain>
    </source>
</reference>
<keyword evidence="5 7" id="KW-0408">Iron</keyword>
<dbReference type="RefSeq" id="XP_070917709.1">
    <property type="nucleotide sequence ID" value="XM_071061608.1"/>
</dbReference>
<feature type="transmembrane region" description="Helical" evidence="8">
    <location>
        <begin position="6"/>
        <end position="25"/>
    </location>
</feature>
<dbReference type="PRINTS" id="PR00385">
    <property type="entry name" value="P450"/>
</dbReference>
<keyword evidence="8" id="KW-1133">Transmembrane helix</keyword>
<dbReference type="Pfam" id="PF00067">
    <property type="entry name" value="p450"/>
    <property type="match status" value="1"/>
</dbReference>